<dbReference type="InterPro" id="IPR036249">
    <property type="entry name" value="Thioredoxin-like_sf"/>
</dbReference>
<sequence length="478" mass="55303">MKKILVLIVMYIITTQNSFAQTKTRISGLIENAKDTIINIDLLIFDGQFAETKMQEFHIETNNGKFKFDFDLKRTGKATVYINNRIIFIPGSFGVLVNPGDNLTFTIPDVKKLGLDNMNIDGKGSDKLNLLKAINHKLLATGIHLLFWDRTSITEKYKNADIYLNIIDSMCSLNKLKDPRDMKLIKAQLVDGTLDQVLAHSVKYYSDSVAILFEKYIKRKNRIEPFLNKEVINYYGGRFILPSYMLLSNRDKIQGESHIVRFTKPLDYNKLIVNEFDEEPYVRDFLLSYFTRDFFRAKWDSPVSQDVLNFYVKHVNKNNPHFQEVLDTFEDVQKNLKRGDAFYNFNLPDTTGRRHQLADFKGKIILLDFWFNGCFACKGIAPSIEKAEEYFKGKDIQFISIGIDKNEPWKKGIGIFSSKNSLQLYTEEQRMNHDIIKFAKVTFYPRLIVLDKNGNIIGVPPNPATDFEGFTAYLNKLL</sequence>
<name>A0A3D9C967_9FLAO</name>
<protein>
    <recommendedName>
        <fullName evidence="2">Thioredoxin domain-containing protein</fullName>
    </recommendedName>
</protein>
<dbReference type="EMBL" id="QNVT01000009">
    <property type="protein sequence ID" value="REC62284.1"/>
    <property type="molecule type" value="Genomic_DNA"/>
</dbReference>
<dbReference type="PANTHER" id="PTHR42852">
    <property type="entry name" value="THIOL:DISULFIDE INTERCHANGE PROTEIN DSBE"/>
    <property type="match status" value="1"/>
</dbReference>
<feature type="domain" description="Thioredoxin" evidence="2">
    <location>
        <begin position="336"/>
        <end position="478"/>
    </location>
</feature>
<dbReference type="RefSeq" id="WP_115970856.1">
    <property type="nucleotide sequence ID" value="NZ_QNVT01000009.1"/>
</dbReference>
<feature type="chain" id="PRO_5017750254" description="Thioredoxin domain-containing protein" evidence="1">
    <location>
        <begin position="21"/>
        <end position="478"/>
    </location>
</feature>
<dbReference type="CDD" id="cd02966">
    <property type="entry name" value="TlpA_like_family"/>
    <property type="match status" value="1"/>
</dbReference>
<dbReference type="AlphaFoldDB" id="A0A3D9C967"/>
<dbReference type="InterPro" id="IPR013766">
    <property type="entry name" value="Thioredoxin_domain"/>
</dbReference>
<evidence type="ECO:0000259" key="2">
    <source>
        <dbReference type="PROSITE" id="PS51352"/>
    </source>
</evidence>
<dbReference type="InterPro" id="IPR050553">
    <property type="entry name" value="Thioredoxin_ResA/DsbE_sf"/>
</dbReference>
<keyword evidence="1" id="KW-0732">Signal</keyword>
<proteinExistence type="predicted"/>
<keyword evidence="4" id="KW-1185">Reference proteome</keyword>
<dbReference type="PROSITE" id="PS51352">
    <property type="entry name" value="THIOREDOXIN_2"/>
    <property type="match status" value="1"/>
</dbReference>
<organism evidence="3 4">
    <name type="scientific">Chryseobacterium pennae</name>
    <dbReference type="NCBI Taxonomy" id="2258962"/>
    <lineage>
        <taxon>Bacteria</taxon>
        <taxon>Pseudomonadati</taxon>
        <taxon>Bacteroidota</taxon>
        <taxon>Flavobacteriia</taxon>
        <taxon>Flavobacteriales</taxon>
        <taxon>Weeksellaceae</taxon>
        <taxon>Chryseobacterium group</taxon>
        <taxon>Chryseobacterium</taxon>
    </lineage>
</organism>
<dbReference type="Pfam" id="PF13905">
    <property type="entry name" value="Thioredoxin_8"/>
    <property type="match status" value="1"/>
</dbReference>
<gene>
    <name evidence="3" type="ORF">DRF65_11260</name>
</gene>
<feature type="signal peptide" evidence="1">
    <location>
        <begin position="1"/>
        <end position="20"/>
    </location>
</feature>
<comment type="caution">
    <text evidence="3">The sequence shown here is derived from an EMBL/GenBank/DDBJ whole genome shotgun (WGS) entry which is preliminary data.</text>
</comment>
<dbReference type="Proteomes" id="UP000256686">
    <property type="component" value="Unassembled WGS sequence"/>
</dbReference>
<evidence type="ECO:0000313" key="3">
    <source>
        <dbReference type="EMBL" id="REC62284.1"/>
    </source>
</evidence>
<dbReference type="InterPro" id="IPR012336">
    <property type="entry name" value="Thioredoxin-like_fold"/>
</dbReference>
<evidence type="ECO:0000313" key="4">
    <source>
        <dbReference type="Proteomes" id="UP000256686"/>
    </source>
</evidence>
<dbReference type="SUPFAM" id="SSF52833">
    <property type="entry name" value="Thioredoxin-like"/>
    <property type="match status" value="1"/>
</dbReference>
<evidence type="ECO:0000256" key="1">
    <source>
        <dbReference type="SAM" id="SignalP"/>
    </source>
</evidence>
<accession>A0A3D9C967</accession>
<dbReference type="PANTHER" id="PTHR42852:SF13">
    <property type="entry name" value="PROTEIN DIPZ"/>
    <property type="match status" value="1"/>
</dbReference>
<dbReference type="Gene3D" id="3.40.30.10">
    <property type="entry name" value="Glutaredoxin"/>
    <property type="match status" value="1"/>
</dbReference>
<reference evidence="4" key="1">
    <citation type="submission" date="2018-06" db="EMBL/GenBank/DDBJ databases">
        <authorList>
            <person name="Lum Nde A."/>
            <person name="Hugo C."/>
        </authorList>
    </citation>
    <scope>NUCLEOTIDE SEQUENCE [LARGE SCALE GENOMIC DNA]</scope>
    <source>
        <strain evidence="4">1_F178</strain>
    </source>
</reference>